<dbReference type="SUPFAM" id="SSF158682">
    <property type="entry name" value="TerB-like"/>
    <property type="match status" value="1"/>
</dbReference>
<dbReference type="RefSeq" id="WP_146295333.1">
    <property type="nucleotide sequence ID" value="NZ_CP042326.1"/>
</dbReference>
<evidence type="ECO:0000259" key="5">
    <source>
        <dbReference type="Pfam" id="PF18709"/>
    </source>
</evidence>
<dbReference type="KEGG" id="enn:FRE64_07160"/>
<name>A0A5B8NL56_9CHRO</name>
<evidence type="ECO:0000313" key="6">
    <source>
        <dbReference type="EMBL" id="QDZ39736.1"/>
    </source>
</evidence>
<evidence type="ECO:0000259" key="4">
    <source>
        <dbReference type="Pfam" id="PF05099"/>
    </source>
</evidence>
<dbReference type="PANTHER" id="PTHR42714:SF2">
    <property type="entry name" value="TRNA MODIFICATION GTPASE GTPBP3, MITOCHONDRIAL"/>
    <property type="match status" value="1"/>
</dbReference>
<dbReference type="PANTHER" id="PTHR42714">
    <property type="entry name" value="TRNA MODIFICATION GTPASE GTPBP3"/>
    <property type="match status" value="1"/>
</dbReference>
<dbReference type="GO" id="GO:0030488">
    <property type="term" value="P:tRNA methylation"/>
    <property type="evidence" value="ECO:0007669"/>
    <property type="project" value="TreeGrafter"/>
</dbReference>
<accession>A0A5B8NL56</accession>
<dbReference type="InterPro" id="IPR006073">
    <property type="entry name" value="GTP-bd"/>
</dbReference>
<feature type="domain" description="G" evidence="3">
    <location>
        <begin position="881"/>
        <end position="988"/>
    </location>
</feature>
<organism evidence="6 7">
    <name type="scientific">Euhalothece natronophila Z-M001</name>
    <dbReference type="NCBI Taxonomy" id="522448"/>
    <lineage>
        <taxon>Bacteria</taxon>
        <taxon>Bacillati</taxon>
        <taxon>Cyanobacteriota</taxon>
        <taxon>Cyanophyceae</taxon>
        <taxon>Oscillatoriophycideae</taxon>
        <taxon>Chroococcales</taxon>
        <taxon>Halothecacae</taxon>
        <taxon>Halothece cluster</taxon>
        <taxon>Euhalothece</taxon>
    </lineage>
</organism>
<proteinExistence type="predicted"/>
<feature type="coiled-coil region" evidence="1">
    <location>
        <begin position="167"/>
        <end position="225"/>
    </location>
</feature>
<evidence type="ECO:0000313" key="7">
    <source>
        <dbReference type="Proteomes" id="UP000318453"/>
    </source>
</evidence>
<dbReference type="InterPro" id="IPR040576">
    <property type="entry name" value="DLP_helical"/>
</dbReference>
<keyword evidence="1" id="KW-0175">Coiled coil</keyword>
<dbReference type="EMBL" id="CP042326">
    <property type="protein sequence ID" value="QDZ39736.1"/>
    <property type="molecule type" value="Genomic_DNA"/>
</dbReference>
<dbReference type="Proteomes" id="UP000318453">
    <property type="component" value="Chromosome"/>
</dbReference>
<feature type="coiled-coil region" evidence="1">
    <location>
        <begin position="486"/>
        <end position="513"/>
    </location>
</feature>
<keyword evidence="2" id="KW-0472">Membrane</keyword>
<dbReference type="CDD" id="cd07177">
    <property type="entry name" value="terB_like"/>
    <property type="match status" value="1"/>
</dbReference>
<dbReference type="InterPro" id="IPR027417">
    <property type="entry name" value="P-loop_NTPase"/>
</dbReference>
<dbReference type="Gene3D" id="1.10.3680.10">
    <property type="entry name" value="TerB-like"/>
    <property type="match status" value="1"/>
</dbReference>
<dbReference type="OrthoDB" id="434560at2"/>
<feature type="domain" description="Dynamin-like helical" evidence="5">
    <location>
        <begin position="1075"/>
        <end position="1377"/>
    </location>
</feature>
<reference evidence="6" key="1">
    <citation type="submission" date="2019-08" db="EMBL/GenBank/DDBJ databases">
        <title>Carotenoids and Carotenoid Binding Proteins in the Halophilic Cyanobacterium Euhalothece sp. ZM00.</title>
        <authorList>
            <person name="Cho S.M."/>
            <person name="Song J.Y."/>
            <person name="Park Y.-I."/>
        </authorList>
    </citation>
    <scope>NUCLEOTIDE SEQUENCE [LARGE SCALE GENOMIC DNA]</scope>
    <source>
        <strain evidence="6">Z-M001</strain>
    </source>
</reference>
<evidence type="ECO:0000256" key="2">
    <source>
        <dbReference type="SAM" id="Phobius"/>
    </source>
</evidence>
<gene>
    <name evidence="6" type="ORF">FRE64_07160</name>
</gene>
<evidence type="ECO:0008006" key="8">
    <source>
        <dbReference type="Google" id="ProtNLM"/>
    </source>
</evidence>
<feature type="transmembrane region" description="Helical" evidence="2">
    <location>
        <begin position="609"/>
        <end position="626"/>
    </location>
</feature>
<dbReference type="Pfam" id="PF01926">
    <property type="entry name" value="MMR_HSR1"/>
    <property type="match status" value="2"/>
</dbReference>
<feature type="domain" description="G" evidence="3">
    <location>
        <begin position="248"/>
        <end position="355"/>
    </location>
</feature>
<dbReference type="InterPro" id="IPR007791">
    <property type="entry name" value="DjlA_N"/>
</dbReference>
<dbReference type="GO" id="GO:0005525">
    <property type="term" value="F:GTP binding"/>
    <property type="evidence" value="ECO:0007669"/>
    <property type="project" value="InterPro"/>
</dbReference>
<keyword evidence="7" id="KW-1185">Reference proteome</keyword>
<keyword evidence="2" id="KW-0812">Transmembrane</keyword>
<dbReference type="GO" id="GO:0005737">
    <property type="term" value="C:cytoplasm"/>
    <property type="evidence" value="ECO:0007669"/>
    <property type="project" value="TreeGrafter"/>
</dbReference>
<feature type="domain" description="Co-chaperone DjlA N-terminal" evidence="4">
    <location>
        <begin position="15"/>
        <end position="113"/>
    </location>
</feature>
<evidence type="ECO:0000256" key="1">
    <source>
        <dbReference type="SAM" id="Coils"/>
    </source>
</evidence>
<dbReference type="SUPFAM" id="SSF52540">
    <property type="entry name" value="P-loop containing nucleoside triphosphate hydrolases"/>
    <property type="match status" value="2"/>
</dbReference>
<sequence length="1398" mass="161058">MSSKTDQSLNYPFLLLTHLVCADREIHNKELNYLQILAGKKGINNETLREKEKILTQDESLLSMETVAEKISPQQQSAVMRDLLLMAFADGYFSPLERQMLEQVREIWNWSSEKLENFIQSANEFQEAQENYFTTLHQTTKLEGQLWNDPDYQNGIKQSAIVSHEDYPFAKEALEKTEAKLKELEQKLDQTLTDIQNQINQKAKAETAKEVINLLHETIQHLKDEIKTKLIAVQDSLEAKKSNLDYFTIAFMGKTKAGKSTLHSILTEQGWSAIGAGKQRTTRLNRVYEWKNIRIIDTPGIGAPNGKTDEEIAQSIINKADLVVFVVTNDSQQESEFQFLKLLKQNAKPLCILLNVFKNLSNSQRGEYELKCFLENPERLFNDQEMEGHINRIREYAEKYYGNDYFAIVPVMLLAAQLSYQDKHENHKEQLWQASQIEKFLDQIRLSVVEQGAIRRSQNLLGSTVKVIEEADTWAKEQATPYHTLAEEIQHKQEKLEQDIDKAIKETEKALEIEMKALFQEIRDAIPQFAEEHWNESESKQKLAWEKLLKEIKLEERLKNSAEEKWNNFINKVKQLLEELGKDLQFTAEFGGIPGFDFANQKRFGFKDFFRFLGGIFGVAGAFAFLFAGGFILGIVMTVTGIVMGLVANLFKSKAEIKKEAVEKISKSLLQQINQCEKEVTNQITAEFRNNCNQVKTEVKTYFHQLVAGLETISQQLTTSQSNLDQQVNSLNCAYGKRIIDWSQKHYETLTQDAINREVASVTRDIGKSITIEAKKNVSITRTQEELDLILQEKVVIQFREISWNYLVHPKKLPRSEEKIMNTHHHYDSEFEVNEISQRFQTHLNQFEKFLSSQEDEQLKAIHEKLRQDLDNYYQNGILTITLIGQYSAGKSTIISALTGRRDIYIDADIATDTTTLYDWNGIKIVDTPGLYTDRKDHDQITYEAIEKADLLVFCLTSKLFDNITADNFKKLAYDQEYASKMMLVINKMSQASGEEEELIANYKESLAKALEPYSLESFPLSFIDAKDYCEGIDEEDNLLIELSSFSEFIQQLNQFIEEKQITARLDTPVRIILSKISDAELAIQRDDTEDSAYLELVDRCAKRVEEERKRFWIEVKKIALELYSKVQKEATPLVEGLGKIEDEKEWEKIDEKVEKNIDKHCEYAQEKLKEAIIKAQESLFNTLKEVLEGDLGQGFQKNYQRQQQQYAGETYNYYYNKTSERWQKNSNFENFGKKIEKLNFFSDFVANGLLKVAHRDTVYQAGKFLGIKFKPFGAFKAADKIAGAAKVIKFAGPALAAGALLLDVKNSKDEEKQSEKLSQARKEINSQFTELAQQLQTQLESIGREVETQLYDEAVTKIEEMREAHNATITENQEQVQELTTLRQELKGILSEIRQAL</sequence>
<evidence type="ECO:0000259" key="3">
    <source>
        <dbReference type="Pfam" id="PF01926"/>
    </source>
</evidence>
<dbReference type="InterPro" id="IPR029024">
    <property type="entry name" value="TerB-like"/>
</dbReference>
<dbReference type="GO" id="GO:0002098">
    <property type="term" value="P:tRNA wobble uridine modification"/>
    <property type="evidence" value="ECO:0007669"/>
    <property type="project" value="TreeGrafter"/>
</dbReference>
<feature type="transmembrane region" description="Helical" evidence="2">
    <location>
        <begin position="632"/>
        <end position="651"/>
    </location>
</feature>
<protein>
    <recommendedName>
        <fullName evidence="8">GTPase</fullName>
    </recommendedName>
</protein>
<feature type="coiled-coil region" evidence="1">
    <location>
        <begin position="545"/>
        <end position="579"/>
    </location>
</feature>
<dbReference type="Gene3D" id="3.40.50.300">
    <property type="entry name" value="P-loop containing nucleotide triphosphate hydrolases"/>
    <property type="match status" value="2"/>
</dbReference>
<dbReference type="Pfam" id="PF18709">
    <property type="entry name" value="DLP_helical"/>
    <property type="match status" value="1"/>
</dbReference>
<keyword evidence="2" id="KW-1133">Transmembrane helix</keyword>
<dbReference type="Pfam" id="PF05099">
    <property type="entry name" value="TerB"/>
    <property type="match status" value="1"/>
</dbReference>